<dbReference type="PANTHER" id="PTHR12941:SF10">
    <property type="entry name" value="ER MEMBRANE PROTEIN COMPLEX SUBUNIT 8_9 HOMOLOG"/>
    <property type="match status" value="1"/>
</dbReference>
<dbReference type="Gene3D" id="3.40.140.10">
    <property type="entry name" value="Cytidine Deaminase, domain 2"/>
    <property type="match status" value="1"/>
</dbReference>
<sequence>MQPVELSDEALYSVLLHALKHPSSAVAGLLLGTAGGEAVHVTAALPVCHGFVTLAPLLEAAMAQAEVHAKAAGGGLRLLGYYQANERLSDGELGAGRRVADRLEAACPEAVALVLDAPALDAALKAAAAGQAEPEGPVLALFQKDGARGWVRGKGLRCASKGVGAQVAQYASRGLHQSLHDFEEHLEDVGRDWLNPGLLQGPA</sequence>
<dbReference type="STRING" id="554055.A0A2P6VGZ6"/>
<dbReference type="AlphaFoldDB" id="A0A2P6VGZ6"/>
<dbReference type="CDD" id="cd08060">
    <property type="entry name" value="MPN_UPF0172"/>
    <property type="match status" value="1"/>
</dbReference>
<dbReference type="GO" id="GO:0072546">
    <property type="term" value="C:EMC complex"/>
    <property type="evidence" value="ECO:0007669"/>
    <property type="project" value="InterPro"/>
</dbReference>
<reference evidence="2" key="2">
    <citation type="submission" date="2018-02" db="EMBL/GenBank/DDBJ databases">
        <authorList>
            <person name="Cohen D.B."/>
            <person name="Kent A.D."/>
        </authorList>
    </citation>
    <scope>NUCLEOTIDE SEQUENCE</scope>
    <source>
        <strain evidence="2">SAG 241.80</strain>
    </source>
</reference>
<dbReference type="EMBL" id="LHPF02000007">
    <property type="protein sequence ID" value="PSC73364.1"/>
    <property type="molecule type" value="Genomic_DNA"/>
</dbReference>
<dbReference type="OrthoDB" id="194468at2759"/>
<dbReference type="EMBL" id="LHPF02000007">
    <property type="protein sequence ID" value="PSC73363.1"/>
    <property type="molecule type" value="Genomic_DNA"/>
</dbReference>
<dbReference type="Proteomes" id="UP000239649">
    <property type="component" value="Unassembled WGS sequence"/>
</dbReference>
<accession>A0A2P6VGZ6</accession>
<evidence type="ECO:0000313" key="2">
    <source>
        <dbReference type="EMBL" id="PSC73364.1"/>
    </source>
</evidence>
<comment type="caution">
    <text evidence="2">The sequence shown here is derived from an EMBL/GenBank/DDBJ whole genome shotgun (WGS) entry which is preliminary data.</text>
</comment>
<proteinExistence type="predicted"/>
<name>A0A2P6VGZ6_9CHLO</name>
<keyword evidence="3" id="KW-1185">Reference proteome</keyword>
<dbReference type="Pfam" id="PF03665">
    <property type="entry name" value="UPF0172"/>
    <property type="match status" value="1"/>
</dbReference>
<organism evidence="2 3">
    <name type="scientific">Micractinium conductrix</name>
    <dbReference type="NCBI Taxonomy" id="554055"/>
    <lineage>
        <taxon>Eukaryota</taxon>
        <taxon>Viridiplantae</taxon>
        <taxon>Chlorophyta</taxon>
        <taxon>core chlorophytes</taxon>
        <taxon>Trebouxiophyceae</taxon>
        <taxon>Chlorellales</taxon>
        <taxon>Chlorellaceae</taxon>
        <taxon>Chlorella clade</taxon>
        <taxon>Micractinium</taxon>
    </lineage>
</organism>
<evidence type="ECO:0000313" key="1">
    <source>
        <dbReference type="EMBL" id="PSC73363.1"/>
    </source>
</evidence>
<reference evidence="2 3" key="1">
    <citation type="journal article" date="2018" name="Plant J.">
        <title>Genome sequences of Chlorella sorokiniana UTEX 1602 and Micractinium conductrix SAG 241.80: implications to maltose excretion by a green alga.</title>
        <authorList>
            <person name="Arriola M.B."/>
            <person name="Velmurugan N."/>
            <person name="Zhang Y."/>
            <person name="Plunkett M.H."/>
            <person name="Hondzo H."/>
            <person name="Barney B.M."/>
        </authorList>
    </citation>
    <scope>NUCLEOTIDE SEQUENCE [LARGE SCALE GENOMIC DNA]</scope>
    <source>
        <strain evidence="2 3">SAG 241.80</strain>
    </source>
</reference>
<dbReference type="InterPro" id="IPR005366">
    <property type="entry name" value="EMC8/9"/>
</dbReference>
<gene>
    <name evidence="2" type="ORF">C2E20_3508</name>
</gene>
<dbReference type="PANTHER" id="PTHR12941">
    <property type="entry name" value="ER MEMBRANE PROTEIN COMPLEX"/>
    <property type="match status" value="1"/>
</dbReference>
<evidence type="ECO:0000313" key="3">
    <source>
        <dbReference type="Proteomes" id="UP000239649"/>
    </source>
</evidence>
<protein>
    <submittedName>
        <fullName evidence="2">ER membrane complex subunit 8 9-like protein isoform A</fullName>
    </submittedName>
    <submittedName>
        <fullName evidence="1">ER membrane complex subunit 8 9-like protein isoform B</fullName>
    </submittedName>
</protein>